<sequence length="153" mass="16666">MRTQAVAAAVCACKPGLLCNSSANLPVASNVRYRCKYCSTSQSQQCGQCPRRLFCTNKLSPRPFWAGEAPGISGTLWEKSVRVRNPLRWRPARVTHAEVSHTGPGRGEILSAVCKQEINLPAADDPVNIPADRESFGTCLPQVYTRQAPVGRV</sequence>
<dbReference type="Proteomes" id="UP000838412">
    <property type="component" value="Chromosome 3"/>
</dbReference>
<gene>
    <name evidence="1" type="primary">Hypp1597</name>
    <name evidence="1" type="ORF">BLAG_LOCUS14656</name>
</gene>
<reference evidence="1" key="1">
    <citation type="submission" date="2022-01" db="EMBL/GenBank/DDBJ databases">
        <authorList>
            <person name="Braso-Vives M."/>
        </authorList>
    </citation>
    <scope>NUCLEOTIDE SEQUENCE</scope>
</reference>
<dbReference type="EMBL" id="OV696688">
    <property type="protein sequence ID" value="CAH1256135.1"/>
    <property type="molecule type" value="Genomic_DNA"/>
</dbReference>
<dbReference type="AlphaFoldDB" id="A0A8K0EPJ0"/>
<protein>
    <submittedName>
        <fullName evidence="1">Hypp1597 protein</fullName>
    </submittedName>
</protein>
<evidence type="ECO:0000313" key="2">
    <source>
        <dbReference type="Proteomes" id="UP000838412"/>
    </source>
</evidence>
<name>A0A8K0EPJ0_BRALA</name>
<evidence type="ECO:0000313" key="1">
    <source>
        <dbReference type="EMBL" id="CAH1256135.1"/>
    </source>
</evidence>
<keyword evidence="2" id="KW-1185">Reference proteome</keyword>
<proteinExistence type="predicted"/>
<accession>A0A8K0EPJ0</accession>
<organism evidence="1 2">
    <name type="scientific">Branchiostoma lanceolatum</name>
    <name type="common">Common lancelet</name>
    <name type="synonym">Amphioxus lanceolatum</name>
    <dbReference type="NCBI Taxonomy" id="7740"/>
    <lineage>
        <taxon>Eukaryota</taxon>
        <taxon>Metazoa</taxon>
        <taxon>Chordata</taxon>
        <taxon>Cephalochordata</taxon>
        <taxon>Leptocardii</taxon>
        <taxon>Amphioxiformes</taxon>
        <taxon>Branchiostomatidae</taxon>
        <taxon>Branchiostoma</taxon>
    </lineage>
</organism>